<evidence type="ECO:0000256" key="7">
    <source>
        <dbReference type="SAM" id="Phobius"/>
    </source>
</evidence>
<evidence type="ECO:0000256" key="3">
    <source>
        <dbReference type="ARBA" id="ARBA00022692"/>
    </source>
</evidence>
<evidence type="ECO:0000313" key="8">
    <source>
        <dbReference type="EMBL" id="TKS56391.1"/>
    </source>
</evidence>
<keyword evidence="4 7" id="KW-1133">Transmembrane helix</keyword>
<feature type="transmembrane region" description="Helical" evidence="7">
    <location>
        <begin position="264"/>
        <end position="283"/>
    </location>
</feature>
<comment type="subcellular location">
    <subcellularLocation>
        <location evidence="1">Membrane</location>
        <topology evidence="1">Multi-pass membrane protein</topology>
    </subcellularLocation>
</comment>
<dbReference type="OrthoDB" id="9773730at2"/>
<name>A0A4U5TRG2_9FLAO</name>
<dbReference type="GO" id="GO:0016020">
    <property type="term" value="C:membrane"/>
    <property type="evidence" value="ECO:0007669"/>
    <property type="project" value="UniProtKB-SubCell"/>
</dbReference>
<dbReference type="Pfam" id="PF01594">
    <property type="entry name" value="AI-2E_transport"/>
    <property type="match status" value="1"/>
</dbReference>
<comment type="similarity">
    <text evidence="2">Belongs to the autoinducer-2 exporter (AI-2E) (TC 2.A.86) family.</text>
</comment>
<gene>
    <name evidence="8" type="ORF">FCN74_04940</name>
</gene>
<keyword evidence="3 7" id="KW-0812">Transmembrane</keyword>
<proteinExistence type="inferred from homology"/>
<dbReference type="PANTHER" id="PTHR21716:SF4">
    <property type="entry name" value="TRANSMEMBRANE PROTEIN 245"/>
    <property type="match status" value="1"/>
</dbReference>
<sequence length="372" mass="40836">MKTIPPRVIRQIFLMSVIIILAIIIYNNILPYISGILGAITFFVISRKIMKRLNAKGWPKSLSAGLIIVGSFILILIPLAGVIFMLSSKIGEAIKNSEKFVVAAKTQLAQLEQYTGYNLSQEIDTSGIASFISKNAQNLALGTFDAFISISIMYFLLYYMLINQEQLKTSLQSYIPVGKKNLKTIGIEATKKVKANAIGIPLVAFIQGVIALIGYLIFGVPDPFFWFAVTAIGSVIPFIGTAIGFIPVTVILLSQGMTLEAIGVLAYGVIVVGSSDNIVRLYVLKRMANEHPLITLIGVIVGIPVFGFLGLVFGPLLISLFLIIVVIYKEEYANETDTGFNDMPSIDEDLEEQQELSENPEEEIKEESNEKE</sequence>
<dbReference type="EMBL" id="SWMU01000002">
    <property type="protein sequence ID" value="TKS56391.1"/>
    <property type="molecule type" value="Genomic_DNA"/>
</dbReference>
<evidence type="ECO:0000313" key="9">
    <source>
        <dbReference type="Proteomes" id="UP000306552"/>
    </source>
</evidence>
<keyword evidence="9" id="KW-1185">Reference proteome</keyword>
<keyword evidence="5 7" id="KW-0472">Membrane</keyword>
<feature type="region of interest" description="Disordered" evidence="6">
    <location>
        <begin position="338"/>
        <end position="372"/>
    </location>
</feature>
<feature type="transmembrane region" description="Helical" evidence="7">
    <location>
        <begin position="62"/>
        <end position="86"/>
    </location>
</feature>
<accession>A0A4U5TRG2</accession>
<dbReference type="AlphaFoldDB" id="A0A4U5TRG2"/>
<organism evidence="8 9">
    <name type="scientific">Mesohalobacter halotolerans</name>
    <dbReference type="NCBI Taxonomy" id="1883405"/>
    <lineage>
        <taxon>Bacteria</taxon>
        <taxon>Pseudomonadati</taxon>
        <taxon>Bacteroidota</taxon>
        <taxon>Flavobacteriia</taxon>
        <taxon>Flavobacteriales</taxon>
        <taxon>Flavobacteriaceae</taxon>
        <taxon>Mesohalobacter</taxon>
    </lineage>
</organism>
<feature type="transmembrane region" description="Helical" evidence="7">
    <location>
        <begin position="197"/>
        <end position="218"/>
    </location>
</feature>
<feature type="transmembrane region" description="Helical" evidence="7">
    <location>
        <begin position="295"/>
        <end position="328"/>
    </location>
</feature>
<evidence type="ECO:0000256" key="6">
    <source>
        <dbReference type="SAM" id="MobiDB-lite"/>
    </source>
</evidence>
<feature type="compositionally biased region" description="Acidic residues" evidence="6">
    <location>
        <begin position="345"/>
        <end position="365"/>
    </location>
</feature>
<comment type="caution">
    <text evidence="8">The sequence shown here is derived from an EMBL/GenBank/DDBJ whole genome shotgun (WGS) entry which is preliminary data.</text>
</comment>
<feature type="transmembrane region" description="Helical" evidence="7">
    <location>
        <begin position="224"/>
        <end position="252"/>
    </location>
</feature>
<evidence type="ECO:0000256" key="2">
    <source>
        <dbReference type="ARBA" id="ARBA00009773"/>
    </source>
</evidence>
<dbReference type="PANTHER" id="PTHR21716">
    <property type="entry name" value="TRANSMEMBRANE PROTEIN"/>
    <property type="match status" value="1"/>
</dbReference>
<evidence type="ECO:0000256" key="5">
    <source>
        <dbReference type="ARBA" id="ARBA00023136"/>
    </source>
</evidence>
<evidence type="ECO:0000256" key="1">
    <source>
        <dbReference type="ARBA" id="ARBA00004141"/>
    </source>
</evidence>
<reference evidence="8 9" key="1">
    <citation type="submission" date="2019-04" db="EMBL/GenBank/DDBJ databases">
        <title>Psychroflexus halotolerans sp. nov., isolated from a marine solar saltern.</title>
        <authorList>
            <person name="Feng X."/>
        </authorList>
    </citation>
    <scope>NUCLEOTIDE SEQUENCE [LARGE SCALE GENOMIC DNA]</scope>
    <source>
        <strain evidence="8 9">WDS2C27</strain>
    </source>
</reference>
<dbReference type="InterPro" id="IPR002549">
    <property type="entry name" value="AI-2E-like"/>
</dbReference>
<dbReference type="Proteomes" id="UP000306552">
    <property type="component" value="Unassembled WGS sequence"/>
</dbReference>
<evidence type="ECO:0000256" key="4">
    <source>
        <dbReference type="ARBA" id="ARBA00022989"/>
    </source>
</evidence>
<protein>
    <submittedName>
        <fullName evidence="8">AI-2E family transporter</fullName>
    </submittedName>
</protein>
<feature type="transmembrane region" description="Helical" evidence="7">
    <location>
        <begin position="139"/>
        <end position="161"/>
    </location>
</feature>
<feature type="transmembrane region" description="Helical" evidence="7">
    <location>
        <begin position="32"/>
        <end position="50"/>
    </location>
</feature>